<evidence type="ECO:0000313" key="2">
    <source>
        <dbReference type="EMBL" id="MCW3171386.1"/>
    </source>
</evidence>
<proteinExistence type="predicted"/>
<name>A0ABT3I5N6_9GAMM</name>
<reference evidence="2" key="1">
    <citation type="submission" date="2022-10" db="EMBL/GenBank/DDBJ databases">
        <title>Shewanella flava sp. nov, isolated from the estuary of the Fenhe River into the Yellow River.</title>
        <authorList>
            <person name="Li Y."/>
        </authorList>
    </citation>
    <scope>NUCLEOTIDE SEQUENCE</scope>
    <source>
        <strain evidence="2">FYR11-62</strain>
    </source>
</reference>
<keyword evidence="1" id="KW-1133">Transmembrane helix</keyword>
<accession>A0ABT3I5N6</accession>
<comment type="caution">
    <text evidence="2">The sequence shown here is derived from an EMBL/GenBank/DDBJ whole genome shotgun (WGS) entry which is preliminary data.</text>
</comment>
<sequence length="523" mass="59063">MNQLTQTLEKQRLQELFDNCQQQVLSQIMGPFGLSTAMFEDKNGGNVATVHNANQSIFPDAMHEKNFAIANINYNQEIRQKHWDDTSARWSRHKANNQKIDAGQEVLSDATKRPMVKGDIHGDHVVSLKENHDNKSFHLRFSEEERKAIVNNEKNMAYIEGKLNMSKGKKSWDECLSDPEFVKANNLSRDEIENIKKIDKEARDYLKGAENKRLASELLSTGTKEAAMMGVRQALGMLLTELVNQLFNEIKDLYREGVDSGKALLQQLKFRSKKIIDALLKKLPDVLNQVFEGGLSGFASNLITFLINTFISTAKNVVKIIREGLLSLFKAVKMILFPKSNVNKQENLKAALKLITTAVFTSIGIFFEESFKAFFVAIPVVGVFADTLAPVFMGILVGISSALIAYAIDRLFDKYGGPSFDEKMLDEIIDNSNLQNKFADDLFEQLDFSMMAIENYQYSIRINQDIAEQFAGALASNDYTIYLLEHDVISTKQQIKKTIDAIKCEEDFIANLDSFLITQEKGN</sequence>
<dbReference type="EMBL" id="JAPDMX010000003">
    <property type="protein sequence ID" value="MCW3171386.1"/>
    <property type="molecule type" value="Genomic_DNA"/>
</dbReference>
<feature type="transmembrane region" description="Helical" evidence="1">
    <location>
        <begin position="350"/>
        <end position="367"/>
    </location>
</feature>
<gene>
    <name evidence="2" type="ORF">OHT75_02700</name>
</gene>
<dbReference type="Proteomes" id="UP001163714">
    <property type="component" value="Unassembled WGS sequence"/>
</dbReference>
<keyword evidence="3" id="KW-1185">Reference proteome</keyword>
<keyword evidence="1" id="KW-0812">Transmembrane</keyword>
<evidence type="ECO:0000313" key="3">
    <source>
        <dbReference type="Proteomes" id="UP001163714"/>
    </source>
</evidence>
<keyword evidence="1" id="KW-0472">Membrane</keyword>
<dbReference type="RefSeq" id="WP_264724874.1">
    <property type="nucleotide sequence ID" value="NZ_JAPDMX010000003.1"/>
</dbReference>
<evidence type="ECO:0000256" key="1">
    <source>
        <dbReference type="SAM" id="Phobius"/>
    </source>
</evidence>
<evidence type="ECO:0008006" key="4">
    <source>
        <dbReference type="Google" id="ProtNLM"/>
    </source>
</evidence>
<feature type="transmembrane region" description="Helical" evidence="1">
    <location>
        <begin position="387"/>
        <end position="408"/>
    </location>
</feature>
<protein>
    <recommendedName>
        <fullName evidence="4">Cation diffusion facilitator family transporter</fullName>
    </recommendedName>
</protein>
<organism evidence="2 3">
    <name type="scientific">Shewanella subflava</name>
    <dbReference type="NCBI Taxonomy" id="2986476"/>
    <lineage>
        <taxon>Bacteria</taxon>
        <taxon>Pseudomonadati</taxon>
        <taxon>Pseudomonadota</taxon>
        <taxon>Gammaproteobacteria</taxon>
        <taxon>Alteromonadales</taxon>
        <taxon>Shewanellaceae</taxon>
        <taxon>Shewanella</taxon>
    </lineage>
</organism>